<dbReference type="SUPFAM" id="SSF46785">
    <property type="entry name" value="Winged helix' DNA-binding domain"/>
    <property type="match status" value="1"/>
</dbReference>
<feature type="compositionally biased region" description="Basic residues" evidence="6">
    <location>
        <begin position="490"/>
        <end position="505"/>
    </location>
</feature>
<dbReference type="EMBL" id="BAAALT010000076">
    <property type="protein sequence ID" value="GAA1805222.1"/>
    <property type="molecule type" value="Genomic_DNA"/>
</dbReference>
<keyword evidence="3" id="KW-0805">Transcription regulation</keyword>
<dbReference type="RefSeq" id="WP_344130939.1">
    <property type="nucleotide sequence ID" value="NZ_BAAALT010000076.1"/>
</dbReference>
<dbReference type="InterPro" id="IPR036388">
    <property type="entry name" value="WH-like_DNA-bd_sf"/>
</dbReference>
<evidence type="ECO:0000313" key="8">
    <source>
        <dbReference type="EMBL" id="GAA1805222.1"/>
    </source>
</evidence>
<evidence type="ECO:0000256" key="4">
    <source>
        <dbReference type="ARBA" id="ARBA00023125"/>
    </source>
</evidence>
<dbReference type="SUPFAM" id="SSF53383">
    <property type="entry name" value="PLP-dependent transferases"/>
    <property type="match status" value="1"/>
</dbReference>
<dbReference type="Gene3D" id="1.10.10.10">
    <property type="entry name" value="Winged helix-like DNA-binding domain superfamily/Winged helix DNA-binding domain"/>
    <property type="match status" value="1"/>
</dbReference>
<keyword evidence="5" id="KW-0804">Transcription</keyword>
<dbReference type="InterPro" id="IPR051446">
    <property type="entry name" value="HTH_trans_reg/aminotransferase"/>
</dbReference>
<dbReference type="CDD" id="cd00609">
    <property type="entry name" value="AAT_like"/>
    <property type="match status" value="1"/>
</dbReference>
<keyword evidence="4" id="KW-0238">DNA-binding</keyword>
<dbReference type="InterPro" id="IPR036390">
    <property type="entry name" value="WH_DNA-bd_sf"/>
</dbReference>
<proteinExistence type="inferred from homology"/>
<evidence type="ECO:0000256" key="1">
    <source>
        <dbReference type="ARBA" id="ARBA00005384"/>
    </source>
</evidence>
<dbReference type="PANTHER" id="PTHR46577">
    <property type="entry name" value="HTH-TYPE TRANSCRIPTIONAL REGULATORY PROTEIN GABR"/>
    <property type="match status" value="1"/>
</dbReference>
<accession>A0ABN2M0N6</accession>
<evidence type="ECO:0000256" key="5">
    <source>
        <dbReference type="ARBA" id="ARBA00023163"/>
    </source>
</evidence>
<comment type="similarity">
    <text evidence="1">In the C-terminal section; belongs to the class-I pyridoxal-phosphate-dependent aminotransferase family.</text>
</comment>
<dbReference type="Pfam" id="PF00392">
    <property type="entry name" value="GntR"/>
    <property type="match status" value="1"/>
</dbReference>
<protein>
    <submittedName>
        <fullName evidence="8">Pyridoxine biosynthesis transcriptional regulator PdxR</fullName>
    </submittedName>
</protein>
<organism evidence="8 9">
    <name type="scientific">Luedemannella flava</name>
    <dbReference type="NCBI Taxonomy" id="349316"/>
    <lineage>
        <taxon>Bacteria</taxon>
        <taxon>Bacillati</taxon>
        <taxon>Actinomycetota</taxon>
        <taxon>Actinomycetes</taxon>
        <taxon>Micromonosporales</taxon>
        <taxon>Micromonosporaceae</taxon>
        <taxon>Luedemannella</taxon>
    </lineage>
</organism>
<feature type="domain" description="HTH gntR-type" evidence="7">
    <location>
        <begin position="19"/>
        <end position="87"/>
    </location>
</feature>
<evidence type="ECO:0000259" key="7">
    <source>
        <dbReference type="PROSITE" id="PS50949"/>
    </source>
</evidence>
<name>A0ABN2M0N6_9ACTN</name>
<dbReference type="CDD" id="cd07377">
    <property type="entry name" value="WHTH_GntR"/>
    <property type="match status" value="1"/>
</dbReference>
<dbReference type="InterPro" id="IPR015421">
    <property type="entry name" value="PyrdxlP-dep_Trfase_major"/>
</dbReference>
<feature type="region of interest" description="Disordered" evidence="6">
    <location>
        <begin position="475"/>
        <end position="505"/>
    </location>
</feature>
<comment type="caution">
    <text evidence="8">The sequence shown here is derived from an EMBL/GenBank/DDBJ whole genome shotgun (WGS) entry which is preliminary data.</text>
</comment>
<dbReference type="Proteomes" id="UP001500218">
    <property type="component" value="Unassembled WGS sequence"/>
</dbReference>
<dbReference type="SMART" id="SM00345">
    <property type="entry name" value="HTH_GNTR"/>
    <property type="match status" value="1"/>
</dbReference>
<sequence length="505" mass="53481">MRAAEQLTVHIDLRRDRDEHLPYQLMVQLAGAIRTGALAADTRLPSTRDMARLLGVSRGVVLTAYELLLAKGFVEARRGSGTYVRALRTEAPAPRPRTPVAPAPAPARRVCDFTPGPAPAHAFPLPAWRAAWREASYQPPAGDVAPLGSAALREAIADQLRRTRGIAVDADEVVVAAGLRQACWLLFEALGQTRAAGRRVAVEQPASAHPVVAARQAGWTVSALPVRHLCPVAAVPEATNIAVDVAVVFAEGNHPFGTVMPLDRRHAMVEWSERTGGYLVDLSTEQASAGNGSPLPALFTLAAGERIAMIGTVGDSLAPAGLAYLVAPRELTPLMADLISRDDGGVTRTTQAAYTRLLRDGVLARRATRISRFYADRRDQARAAFGELPRPARVVIGARGATAAVLLPEPMVATVVTGLAARGVAVVPLAEFFPIDPADAPTGIVLGLGHLPDAELRYGIQAVRAVVTALAGPATDDSCQVTGSDLPPRPAHRARSARRPARRVH</sequence>
<dbReference type="InterPro" id="IPR015424">
    <property type="entry name" value="PyrdxlP-dep_Trfase"/>
</dbReference>
<dbReference type="PANTHER" id="PTHR46577:SF1">
    <property type="entry name" value="HTH-TYPE TRANSCRIPTIONAL REGULATORY PROTEIN GABR"/>
    <property type="match status" value="1"/>
</dbReference>
<evidence type="ECO:0000256" key="2">
    <source>
        <dbReference type="ARBA" id="ARBA00022898"/>
    </source>
</evidence>
<keyword evidence="2" id="KW-0663">Pyridoxal phosphate</keyword>
<evidence type="ECO:0000313" key="9">
    <source>
        <dbReference type="Proteomes" id="UP001500218"/>
    </source>
</evidence>
<evidence type="ECO:0000256" key="3">
    <source>
        <dbReference type="ARBA" id="ARBA00023015"/>
    </source>
</evidence>
<reference evidence="8 9" key="1">
    <citation type="journal article" date="2019" name="Int. J. Syst. Evol. Microbiol.">
        <title>The Global Catalogue of Microorganisms (GCM) 10K type strain sequencing project: providing services to taxonomists for standard genome sequencing and annotation.</title>
        <authorList>
            <consortium name="The Broad Institute Genomics Platform"/>
            <consortium name="The Broad Institute Genome Sequencing Center for Infectious Disease"/>
            <person name="Wu L."/>
            <person name="Ma J."/>
        </authorList>
    </citation>
    <scope>NUCLEOTIDE SEQUENCE [LARGE SCALE GENOMIC DNA]</scope>
    <source>
        <strain evidence="8 9">JCM 13250</strain>
    </source>
</reference>
<dbReference type="InterPro" id="IPR004839">
    <property type="entry name" value="Aminotransferase_I/II_large"/>
</dbReference>
<dbReference type="PROSITE" id="PS50949">
    <property type="entry name" value="HTH_GNTR"/>
    <property type="match status" value="1"/>
</dbReference>
<dbReference type="Gene3D" id="3.40.640.10">
    <property type="entry name" value="Type I PLP-dependent aspartate aminotransferase-like (Major domain)"/>
    <property type="match status" value="1"/>
</dbReference>
<gene>
    <name evidence="8" type="primary">pdxR</name>
    <name evidence="8" type="ORF">GCM10009682_28830</name>
</gene>
<dbReference type="InterPro" id="IPR000524">
    <property type="entry name" value="Tscrpt_reg_HTH_GntR"/>
</dbReference>
<evidence type="ECO:0000256" key="6">
    <source>
        <dbReference type="SAM" id="MobiDB-lite"/>
    </source>
</evidence>
<dbReference type="Pfam" id="PF00155">
    <property type="entry name" value="Aminotran_1_2"/>
    <property type="match status" value="1"/>
</dbReference>
<keyword evidence="9" id="KW-1185">Reference proteome</keyword>